<name>A7EZP3_SCLS1</name>
<organism evidence="1 2">
    <name type="scientific">Sclerotinia sclerotiorum (strain ATCC 18683 / 1980 / Ss-1)</name>
    <name type="common">White mold</name>
    <name type="synonym">Whetzelinia sclerotiorum</name>
    <dbReference type="NCBI Taxonomy" id="665079"/>
    <lineage>
        <taxon>Eukaryota</taxon>
        <taxon>Fungi</taxon>
        <taxon>Dikarya</taxon>
        <taxon>Ascomycota</taxon>
        <taxon>Pezizomycotina</taxon>
        <taxon>Leotiomycetes</taxon>
        <taxon>Helotiales</taxon>
        <taxon>Sclerotiniaceae</taxon>
        <taxon>Sclerotinia</taxon>
    </lineage>
</organism>
<protein>
    <submittedName>
        <fullName evidence="1">Uncharacterized protein</fullName>
    </submittedName>
</protein>
<sequence length="61" mass="6757">MGGRSVGSEDGIGGVGSGVGRVEECRIYRRGECRIVCMVFEQGRVEEEEKEKVYEDEESAK</sequence>
<accession>A7EZP3</accession>
<reference evidence="2" key="1">
    <citation type="journal article" date="2011" name="PLoS Genet.">
        <title>Genomic analysis of the necrotrophic fungal pathogens Sclerotinia sclerotiorum and Botrytis cinerea.</title>
        <authorList>
            <person name="Amselem J."/>
            <person name="Cuomo C.A."/>
            <person name="van Kan J.A."/>
            <person name="Viaud M."/>
            <person name="Benito E.P."/>
            <person name="Couloux A."/>
            <person name="Coutinho P.M."/>
            <person name="de Vries R.P."/>
            <person name="Dyer P.S."/>
            <person name="Fillinger S."/>
            <person name="Fournier E."/>
            <person name="Gout L."/>
            <person name="Hahn M."/>
            <person name="Kohn L."/>
            <person name="Lapalu N."/>
            <person name="Plummer K.M."/>
            <person name="Pradier J.M."/>
            <person name="Quevillon E."/>
            <person name="Sharon A."/>
            <person name="Simon A."/>
            <person name="ten Have A."/>
            <person name="Tudzynski B."/>
            <person name="Tudzynski P."/>
            <person name="Wincker P."/>
            <person name="Andrew M."/>
            <person name="Anthouard V."/>
            <person name="Beever R.E."/>
            <person name="Beffa R."/>
            <person name="Benoit I."/>
            <person name="Bouzid O."/>
            <person name="Brault B."/>
            <person name="Chen Z."/>
            <person name="Choquer M."/>
            <person name="Collemare J."/>
            <person name="Cotton P."/>
            <person name="Danchin E.G."/>
            <person name="Da Silva C."/>
            <person name="Gautier A."/>
            <person name="Giraud C."/>
            <person name="Giraud T."/>
            <person name="Gonzalez C."/>
            <person name="Grossetete S."/>
            <person name="Guldener U."/>
            <person name="Henrissat B."/>
            <person name="Howlett B.J."/>
            <person name="Kodira C."/>
            <person name="Kretschmer M."/>
            <person name="Lappartient A."/>
            <person name="Leroch M."/>
            <person name="Levis C."/>
            <person name="Mauceli E."/>
            <person name="Neuveglise C."/>
            <person name="Oeser B."/>
            <person name="Pearson M."/>
            <person name="Poulain J."/>
            <person name="Poussereau N."/>
            <person name="Quesneville H."/>
            <person name="Rascle C."/>
            <person name="Schumacher J."/>
            <person name="Segurens B."/>
            <person name="Sexton A."/>
            <person name="Silva E."/>
            <person name="Sirven C."/>
            <person name="Soanes D.M."/>
            <person name="Talbot N.J."/>
            <person name="Templeton M."/>
            <person name="Yandava C."/>
            <person name="Yarden O."/>
            <person name="Zeng Q."/>
            <person name="Rollins J.A."/>
            <person name="Lebrun M.H."/>
            <person name="Dickman M."/>
        </authorList>
    </citation>
    <scope>NUCLEOTIDE SEQUENCE [LARGE SCALE GENOMIC DNA]</scope>
    <source>
        <strain evidence="2">ATCC 18683 / 1980 / Ss-1</strain>
    </source>
</reference>
<dbReference type="InParanoid" id="A7EZP3"/>
<evidence type="ECO:0000313" key="1">
    <source>
        <dbReference type="EMBL" id="EDN94935.1"/>
    </source>
</evidence>
<dbReference type="Proteomes" id="UP000001312">
    <property type="component" value="Unassembled WGS sequence"/>
</dbReference>
<evidence type="ECO:0000313" key="2">
    <source>
        <dbReference type="Proteomes" id="UP000001312"/>
    </source>
</evidence>
<keyword evidence="2" id="KW-1185">Reference proteome</keyword>
<dbReference type="KEGG" id="ssl:SS1G_10810"/>
<dbReference type="AlphaFoldDB" id="A7EZP3"/>
<gene>
    <name evidence="1" type="ORF">SS1G_10810</name>
</gene>
<dbReference type="EMBL" id="CH476636">
    <property type="protein sequence ID" value="EDN94935.1"/>
    <property type="molecule type" value="Genomic_DNA"/>
</dbReference>
<proteinExistence type="predicted"/>
<dbReference type="RefSeq" id="XP_001588363.1">
    <property type="nucleotide sequence ID" value="XM_001588313.1"/>
</dbReference>
<dbReference type="GeneID" id="5484548"/>